<dbReference type="PANTHER" id="PTHR46797">
    <property type="entry name" value="HTH-TYPE TRANSCRIPTIONAL REGULATOR"/>
    <property type="match status" value="1"/>
</dbReference>
<dbReference type="Proteomes" id="UP001458946">
    <property type="component" value="Unassembled WGS sequence"/>
</dbReference>
<evidence type="ECO:0000259" key="2">
    <source>
        <dbReference type="PROSITE" id="PS50943"/>
    </source>
</evidence>
<comment type="caution">
    <text evidence="3">The sequence shown here is derived from an EMBL/GenBank/DDBJ whole genome shotgun (WGS) entry which is preliminary data.</text>
</comment>
<evidence type="ECO:0000256" key="1">
    <source>
        <dbReference type="ARBA" id="ARBA00023125"/>
    </source>
</evidence>
<dbReference type="EMBL" id="BAABRN010000147">
    <property type="protein sequence ID" value="GAA5504517.1"/>
    <property type="molecule type" value="Genomic_DNA"/>
</dbReference>
<reference evidence="3 4" key="1">
    <citation type="submission" date="2024-02" db="EMBL/GenBank/DDBJ databases">
        <title>Deinococcus xinjiangensis NBRC 107630.</title>
        <authorList>
            <person name="Ichikawa N."/>
            <person name="Katano-Makiyama Y."/>
            <person name="Hidaka K."/>
        </authorList>
    </citation>
    <scope>NUCLEOTIDE SEQUENCE [LARGE SCALE GENOMIC DNA]</scope>
    <source>
        <strain evidence="3 4">NBRC 107630</strain>
    </source>
</reference>
<dbReference type="InterPro" id="IPR010982">
    <property type="entry name" value="Lambda_DNA-bd_dom_sf"/>
</dbReference>
<keyword evidence="1" id="KW-0238">DNA-binding</keyword>
<accession>A0ABP9VLG0</accession>
<keyword evidence="4" id="KW-1185">Reference proteome</keyword>
<name>A0ABP9VLG0_9DEIO</name>
<dbReference type="SMART" id="SM00530">
    <property type="entry name" value="HTH_XRE"/>
    <property type="match status" value="1"/>
</dbReference>
<proteinExistence type="predicted"/>
<evidence type="ECO:0000313" key="3">
    <source>
        <dbReference type="EMBL" id="GAA5504517.1"/>
    </source>
</evidence>
<feature type="domain" description="HTH cro/C1-type" evidence="2">
    <location>
        <begin position="58"/>
        <end position="112"/>
    </location>
</feature>
<dbReference type="PROSITE" id="PS50943">
    <property type="entry name" value="HTH_CROC1"/>
    <property type="match status" value="1"/>
</dbReference>
<dbReference type="Gene3D" id="1.10.260.40">
    <property type="entry name" value="lambda repressor-like DNA-binding domains"/>
    <property type="match status" value="1"/>
</dbReference>
<gene>
    <name evidence="3" type="ORF">Dxin01_04292</name>
</gene>
<organism evidence="3 4">
    <name type="scientific">Deinococcus xinjiangensis</name>
    <dbReference type="NCBI Taxonomy" id="457454"/>
    <lineage>
        <taxon>Bacteria</taxon>
        <taxon>Thermotogati</taxon>
        <taxon>Deinococcota</taxon>
        <taxon>Deinococci</taxon>
        <taxon>Deinococcales</taxon>
        <taxon>Deinococcaceae</taxon>
        <taxon>Deinococcus</taxon>
    </lineage>
</organism>
<dbReference type="SUPFAM" id="SSF47413">
    <property type="entry name" value="lambda repressor-like DNA-binding domains"/>
    <property type="match status" value="1"/>
</dbReference>
<sequence>MNERLKAKMELAASLLNIDGSVTPAEQLPAELLVQEGKGGLETDLQEALIADSVAHALKLAREQTHLTAKELAERRGLSKGRLSKIENGALNPTVGTLAEHADALGYDVTVVLTPRNHGKPIEVELPFAAAAQGQ</sequence>
<dbReference type="CDD" id="cd00093">
    <property type="entry name" value="HTH_XRE"/>
    <property type="match status" value="1"/>
</dbReference>
<dbReference type="Pfam" id="PF01381">
    <property type="entry name" value="HTH_3"/>
    <property type="match status" value="1"/>
</dbReference>
<evidence type="ECO:0000313" key="4">
    <source>
        <dbReference type="Proteomes" id="UP001458946"/>
    </source>
</evidence>
<protein>
    <recommendedName>
        <fullName evidence="2">HTH cro/C1-type domain-containing protein</fullName>
    </recommendedName>
</protein>
<dbReference type="PANTHER" id="PTHR46797:SF1">
    <property type="entry name" value="METHYLPHOSPHONATE SYNTHASE"/>
    <property type="match status" value="1"/>
</dbReference>
<dbReference type="InterPro" id="IPR001387">
    <property type="entry name" value="Cro/C1-type_HTH"/>
</dbReference>
<dbReference type="InterPro" id="IPR050807">
    <property type="entry name" value="TransReg_Diox_bact_type"/>
</dbReference>
<dbReference type="RefSeq" id="WP_353544480.1">
    <property type="nucleotide sequence ID" value="NZ_BAABRN010000147.1"/>
</dbReference>